<dbReference type="InterPro" id="IPR032466">
    <property type="entry name" value="Metal_Hydrolase"/>
</dbReference>
<evidence type="ECO:0000313" key="4">
    <source>
        <dbReference type="Proteomes" id="UP001597541"/>
    </source>
</evidence>
<feature type="domain" description="Amidohydrolase-related" evidence="2">
    <location>
        <begin position="5"/>
        <end position="277"/>
    </location>
</feature>
<dbReference type="Proteomes" id="UP001597541">
    <property type="component" value="Unassembled WGS sequence"/>
</dbReference>
<dbReference type="SUPFAM" id="SSF51556">
    <property type="entry name" value="Metallo-dependent hydrolases"/>
    <property type="match status" value="1"/>
</dbReference>
<dbReference type="Pfam" id="PF04909">
    <property type="entry name" value="Amidohydro_2"/>
    <property type="match status" value="1"/>
</dbReference>
<comment type="similarity">
    <text evidence="1">Belongs to the metallo-dependent hydrolases superfamily.</text>
</comment>
<comment type="caution">
    <text evidence="3">The sequence shown here is derived from an EMBL/GenBank/DDBJ whole genome shotgun (WGS) entry which is preliminary data.</text>
</comment>
<dbReference type="PANTHER" id="PTHR43569:SF2">
    <property type="entry name" value="AMIDOHYDROLASE-RELATED DOMAIN-CONTAINING PROTEIN"/>
    <property type="match status" value="1"/>
</dbReference>
<reference evidence="4" key="1">
    <citation type="journal article" date="2019" name="Int. J. Syst. Evol. Microbiol.">
        <title>The Global Catalogue of Microorganisms (GCM) 10K type strain sequencing project: providing services to taxonomists for standard genome sequencing and annotation.</title>
        <authorList>
            <consortium name="The Broad Institute Genomics Platform"/>
            <consortium name="The Broad Institute Genome Sequencing Center for Infectious Disease"/>
            <person name="Wu L."/>
            <person name="Ma J."/>
        </authorList>
    </citation>
    <scope>NUCLEOTIDE SEQUENCE [LARGE SCALE GENOMIC DNA]</scope>
    <source>
        <strain evidence="4">KCTC 3950</strain>
    </source>
</reference>
<dbReference type="PANTHER" id="PTHR43569">
    <property type="entry name" value="AMIDOHYDROLASE"/>
    <property type="match status" value="1"/>
</dbReference>
<dbReference type="RefSeq" id="WP_377601974.1">
    <property type="nucleotide sequence ID" value="NZ_JBHUME010000007.1"/>
</dbReference>
<evidence type="ECO:0000256" key="1">
    <source>
        <dbReference type="ARBA" id="ARBA00038310"/>
    </source>
</evidence>
<accession>A0ABW5PAW2</accession>
<keyword evidence="4" id="KW-1185">Reference proteome</keyword>
<dbReference type="EMBL" id="JBHUME010000007">
    <property type="protein sequence ID" value="MFD2612422.1"/>
    <property type="molecule type" value="Genomic_DNA"/>
</dbReference>
<protein>
    <submittedName>
        <fullName evidence="3">Amidohydrolase family protein</fullName>
    </submittedName>
</protein>
<proteinExistence type="inferred from homology"/>
<name>A0ABW5PAW2_9BACL</name>
<dbReference type="InterPro" id="IPR052350">
    <property type="entry name" value="Metallo-dep_Lactonases"/>
</dbReference>
<dbReference type="Gene3D" id="3.20.20.140">
    <property type="entry name" value="Metal-dependent hydrolases"/>
    <property type="match status" value="1"/>
</dbReference>
<sequence>MTLKIDAHQHYWRISRGDYGWLTPETGVLYNDYMPEDLRKELDKHGFAASIVVQAAPTVEETDFLLSLCEREPTLAGAVGWLDLESSTFAEDLDRLLQSPYLLGIRPMLQDLDDNAYIVRERVLQSARILANRDVVLELLVKTQHLPYVVTLLEQTPGLRAVINHCAKPDIAGRVTEPWLEWMEAAGALPNVYCKLSGLVTEADHRHWTVDQITPYVREVCRIFGPERVMFGSDWPVCLLAASYEEVLHAALDTLPDDWTDQQKANVFGENARRFYKIKLDVAEDDADAIKK</sequence>
<gene>
    <name evidence="3" type="ORF">ACFSUF_08315</name>
</gene>
<organism evidence="3 4">
    <name type="scientific">Paenibacillus gansuensis</name>
    <dbReference type="NCBI Taxonomy" id="306542"/>
    <lineage>
        <taxon>Bacteria</taxon>
        <taxon>Bacillati</taxon>
        <taxon>Bacillota</taxon>
        <taxon>Bacilli</taxon>
        <taxon>Bacillales</taxon>
        <taxon>Paenibacillaceae</taxon>
        <taxon>Paenibacillus</taxon>
    </lineage>
</organism>
<evidence type="ECO:0000259" key="2">
    <source>
        <dbReference type="Pfam" id="PF04909"/>
    </source>
</evidence>
<evidence type="ECO:0000313" key="3">
    <source>
        <dbReference type="EMBL" id="MFD2612422.1"/>
    </source>
</evidence>
<dbReference type="InterPro" id="IPR006680">
    <property type="entry name" value="Amidohydro-rel"/>
</dbReference>